<proteinExistence type="predicted"/>
<dbReference type="EMBL" id="JBHSWB010000001">
    <property type="protein sequence ID" value="MFC6661234.1"/>
    <property type="molecule type" value="Genomic_DNA"/>
</dbReference>
<name>A0ABW1ZNE5_9DEIO</name>
<accession>A0ABW1ZNE5</accession>
<feature type="signal peptide" evidence="1">
    <location>
        <begin position="1"/>
        <end position="21"/>
    </location>
</feature>
<keyword evidence="3" id="KW-1185">Reference proteome</keyword>
<comment type="caution">
    <text evidence="2">The sequence shown here is derived from an EMBL/GenBank/DDBJ whole genome shotgun (WGS) entry which is preliminary data.</text>
</comment>
<gene>
    <name evidence="2" type="ORF">ACFP90_13450</name>
</gene>
<evidence type="ECO:0000313" key="3">
    <source>
        <dbReference type="Proteomes" id="UP001596317"/>
    </source>
</evidence>
<feature type="chain" id="PRO_5047540620" evidence="1">
    <location>
        <begin position="22"/>
        <end position="54"/>
    </location>
</feature>
<evidence type="ECO:0000313" key="2">
    <source>
        <dbReference type="EMBL" id="MFC6661234.1"/>
    </source>
</evidence>
<evidence type="ECO:0000256" key="1">
    <source>
        <dbReference type="SAM" id="SignalP"/>
    </source>
</evidence>
<keyword evidence="1" id="KW-0732">Signal</keyword>
<organism evidence="2 3">
    <name type="scientific">Deinococcus multiflagellatus</name>
    <dbReference type="NCBI Taxonomy" id="1656887"/>
    <lineage>
        <taxon>Bacteria</taxon>
        <taxon>Thermotogati</taxon>
        <taxon>Deinococcota</taxon>
        <taxon>Deinococci</taxon>
        <taxon>Deinococcales</taxon>
        <taxon>Deinococcaceae</taxon>
        <taxon>Deinococcus</taxon>
    </lineage>
</organism>
<dbReference type="RefSeq" id="WP_380056625.1">
    <property type="nucleotide sequence ID" value="NZ_JBHSWB010000001.1"/>
</dbReference>
<protein>
    <submittedName>
        <fullName evidence="2">Uncharacterized protein</fullName>
    </submittedName>
</protein>
<dbReference type="Proteomes" id="UP001596317">
    <property type="component" value="Unassembled WGS sequence"/>
</dbReference>
<reference evidence="3" key="1">
    <citation type="journal article" date="2019" name="Int. J. Syst. Evol. Microbiol.">
        <title>The Global Catalogue of Microorganisms (GCM) 10K type strain sequencing project: providing services to taxonomists for standard genome sequencing and annotation.</title>
        <authorList>
            <consortium name="The Broad Institute Genomics Platform"/>
            <consortium name="The Broad Institute Genome Sequencing Center for Infectious Disease"/>
            <person name="Wu L."/>
            <person name="Ma J."/>
        </authorList>
    </citation>
    <scope>NUCLEOTIDE SEQUENCE [LARGE SCALE GENOMIC DNA]</scope>
    <source>
        <strain evidence="3">CCUG 63830</strain>
    </source>
</reference>
<sequence length="54" mass="5428">MKRSWTICTLLAALAAGTASAAGTPAGTVITNTAEIVFTPEGGTTPNPPFPPTR</sequence>